<evidence type="ECO:0000256" key="6">
    <source>
        <dbReference type="ARBA" id="ARBA00022989"/>
    </source>
</evidence>
<dbReference type="PANTHER" id="PTHR11795">
    <property type="entry name" value="BRANCHED-CHAIN AMINO ACID TRANSPORT SYSTEM PERMEASE PROTEIN LIVH"/>
    <property type="match status" value="1"/>
</dbReference>
<name>A0ABV8RYY5_9BURK</name>
<feature type="transmembrane region" description="Helical" evidence="9">
    <location>
        <begin position="136"/>
        <end position="160"/>
    </location>
</feature>
<evidence type="ECO:0000256" key="2">
    <source>
        <dbReference type="ARBA" id="ARBA00022448"/>
    </source>
</evidence>
<evidence type="ECO:0000256" key="9">
    <source>
        <dbReference type="SAM" id="Phobius"/>
    </source>
</evidence>
<evidence type="ECO:0000313" key="11">
    <source>
        <dbReference type="Proteomes" id="UP001595756"/>
    </source>
</evidence>
<dbReference type="PANTHER" id="PTHR11795:SF445">
    <property type="entry name" value="AMINO ACID ABC TRANSPORTER PERMEASE PROTEIN"/>
    <property type="match status" value="1"/>
</dbReference>
<feature type="transmembrane region" description="Helical" evidence="9">
    <location>
        <begin position="188"/>
        <end position="211"/>
    </location>
</feature>
<keyword evidence="3" id="KW-1003">Cell membrane</keyword>
<dbReference type="InterPro" id="IPR052157">
    <property type="entry name" value="BCAA_transport_permease"/>
</dbReference>
<evidence type="ECO:0000313" key="10">
    <source>
        <dbReference type="EMBL" id="MFC4298407.1"/>
    </source>
</evidence>
<protein>
    <submittedName>
        <fullName evidence="10">Branched-chain amino acid ABC transporter permease</fullName>
    </submittedName>
</protein>
<evidence type="ECO:0000256" key="5">
    <source>
        <dbReference type="ARBA" id="ARBA00022970"/>
    </source>
</evidence>
<evidence type="ECO:0000256" key="7">
    <source>
        <dbReference type="ARBA" id="ARBA00023136"/>
    </source>
</evidence>
<comment type="similarity">
    <text evidence="8">Belongs to the binding-protein-dependent transport system permease family. LivHM subfamily.</text>
</comment>
<feature type="transmembrane region" description="Helical" evidence="9">
    <location>
        <begin position="97"/>
        <end position="116"/>
    </location>
</feature>
<dbReference type="Pfam" id="PF02653">
    <property type="entry name" value="BPD_transp_2"/>
    <property type="match status" value="1"/>
</dbReference>
<evidence type="ECO:0000256" key="4">
    <source>
        <dbReference type="ARBA" id="ARBA00022692"/>
    </source>
</evidence>
<gene>
    <name evidence="10" type="ORF">ACFO0J_10185</name>
</gene>
<feature type="transmembrane region" description="Helical" evidence="9">
    <location>
        <begin position="267"/>
        <end position="288"/>
    </location>
</feature>
<organism evidence="10 11">
    <name type="scientific">Castellaniella hirudinis</name>
    <dbReference type="NCBI Taxonomy" id="1144617"/>
    <lineage>
        <taxon>Bacteria</taxon>
        <taxon>Pseudomonadati</taxon>
        <taxon>Pseudomonadota</taxon>
        <taxon>Betaproteobacteria</taxon>
        <taxon>Burkholderiales</taxon>
        <taxon>Alcaligenaceae</taxon>
        <taxon>Castellaniella</taxon>
    </lineage>
</organism>
<keyword evidence="5" id="KW-0029">Amino-acid transport</keyword>
<reference evidence="11" key="1">
    <citation type="journal article" date="2019" name="Int. J. Syst. Evol. Microbiol.">
        <title>The Global Catalogue of Microorganisms (GCM) 10K type strain sequencing project: providing services to taxonomists for standard genome sequencing and annotation.</title>
        <authorList>
            <consortium name="The Broad Institute Genomics Platform"/>
            <consortium name="The Broad Institute Genome Sequencing Center for Infectious Disease"/>
            <person name="Wu L."/>
            <person name="Ma J."/>
        </authorList>
    </citation>
    <scope>NUCLEOTIDE SEQUENCE [LARGE SCALE GENOMIC DNA]</scope>
    <source>
        <strain evidence="11">CGMCC 1.19029</strain>
    </source>
</reference>
<keyword evidence="11" id="KW-1185">Reference proteome</keyword>
<feature type="transmembrane region" description="Helical" evidence="9">
    <location>
        <begin position="64"/>
        <end position="85"/>
    </location>
</feature>
<keyword evidence="7 9" id="KW-0472">Membrane</keyword>
<dbReference type="InterPro" id="IPR001851">
    <property type="entry name" value="ABC_transp_permease"/>
</dbReference>
<comment type="caution">
    <text evidence="10">The sequence shown here is derived from an EMBL/GenBank/DDBJ whole genome shotgun (WGS) entry which is preliminary data.</text>
</comment>
<keyword evidence="4 9" id="KW-0812">Transmembrane</keyword>
<comment type="subcellular location">
    <subcellularLocation>
        <location evidence="1">Cell membrane</location>
        <topology evidence="1">Multi-pass membrane protein</topology>
    </subcellularLocation>
</comment>
<evidence type="ECO:0000256" key="3">
    <source>
        <dbReference type="ARBA" id="ARBA00022475"/>
    </source>
</evidence>
<evidence type="ECO:0000256" key="1">
    <source>
        <dbReference type="ARBA" id="ARBA00004651"/>
    </source>
</evidence>
<feature type="transmembrane region" description="Helical" evidence="9">
    <location>
        <begin position="242"/>
        <end position="261"/>
    </location>
</feature>
<evidence type="ECO:0000256" key="8">
    <source>
        <dbReference type="ARBA" id="ARBA00037998"/>
    </source>
</evidence>
<sequence>MLHLILQSVANGVLIGSVYGLISVGLTLMFGVMNIVNFAQGEYLMIGMMAAYFLSTTLDLDPFVIAPLVGVGGFLFGMLSERLVIEPIIKAPQSAQIIATVGLSLILANGVAVMTGNNFLSVNTPYQDLTFNVLGLSFPASFVYAAACALLMAVLLSLFLNKTRYGKAMQATSQNRSAVQLMGINPRWMYMLAFGIGSALTMVAGAVILPYTLTYPYIGQHFILTMFTVVVLGGLGSVRGAIIAGLVVGVVQSMSTLVLPIEIQNLPVFVVFFFALVLIPGGGFQRIFRRRQN</sequence>
<dbReference type="Proteomes" id="UP001595756">
    <property type="component" value="Unassembled WGS sequence"/>
</dbReference>
<proteinExistence type="inferred from homology"/>
<dbReference type="EMBL" id="JBHSDY010000005">
    <property type="protein sequence ID" value="MFC4298407.1"/>
    <property type="molecule type" value="Genomic_DNA"/>
</dbReference>
<keyword evidence="6 9" id="KW-1133">Transmembrane helix</keyword>
<accession>A0ABV8RYY5</accession>
<dbReference type="RefSeq" id="WP_376812953.1">
    <property type="nucleotide sequence ID" value="NZ_JBHSDY010000005.1"/>
</dbReference>
<dbReference type="CDD" id="cd06582">
    <property type="entry name" value="TM_PBP1_LivH_like"/>
    <property type="match status" value="1"/>
</dbReference>
<feature type="transmembrane region" description="Helical" evidence="9">
    <location>
        <begin position="217"/>
        <end position="235"/>
    </location>
</feature>
<feature type="transmembrane region" description="Helical" evidence="9">
    <location>
        <begin position="12"/>
        <end position="36"/>
    </location>
</feature>
<keyword evidence="2" id="KW-0813">Transport</keyword>